<dbReference type="Proteomes" id="UP000694941">
    <property type="component" value="Unplaced"/>
</dbReference>
<evidence type="ECO:0000313" key="4">
    <source>
        <dbReference type="RefSeq" id="XP_022240596.1"/>
    </source>
</evidence>
<protein>
    <submittedName>
        <fullName evidence="4">Uncharacterized protein LOC106458614</fullName>
    </submittedName>
</protein>
<reference evidence="4" key="1">
    <citation type="submission" date="2025-08" db="UniProtKB">
        <authorList>
            <consortium name="RefSeq"/>
        </authorList>
    </citation>
    <scope>IDENTIFICATION</scope>
    <source>
        <tissue evidence="4">Muscle</tissue>
    </source>
</reference>
<gene>
    <name evidence="4" type="primary">LOC106458614</name>
</gene>
<organism evidence="3 4">
    <name type="scientific">Limulus polyphemus</name>
    <name type="common">Atlantic horseshoe crab</name>
    <dbReference type="NCBI Taxonomy" id="6850"/>
    <lineage>
        <taxon>Eukaryota</taxon>
        <taxon>Metazoa</taxon>
        <taxon>Ecdysozoa</taxon>
        <taxon>Arthropoda</taxon>
        <taxon>Chelicerata</taxon>
        <taxon>Merostomata</taxon>
        <taxon>Xiphosura</taxon>
        <taxon>Limulidae</taxon>
        <taxon>Limulus</taxon>
    </lineage>
</organism>
<dbReference type="GeneID" id="106458614"/>
<sequence length="809" mass="91263">MEDKLLVILCSRSKLHIISNLCSQILEIFPIKNNQYLDATDELSKSLKASGKFSHLISSVEMALKISQEPSAHPVEDLDIISNVADKLKTVKQTIGFQFKKVVANPSDSVMWKVLANQMTSLFKDTIELLYLVKKTEEKELRYLVQNVQENLKKISTTEEQVNISKLKEVYQLLTKLLILGDQYHKDLTLKVHQHQMKVALLLLQSSGIFLARILKLLPHFTGCARSKFQACVELVTQQMEVVLDSLCDTTKVDSDVEDMGHFVLTVDKVLEDLSVPEGMTDVLHENDQVEEIVKFSMAVAHLLKGVTREQITQSCHRVLQQRTKLLMYQQADVSLCELPVDSFDGEREKVVEEIEMLERHVNEGVLRLIAEIFTETTEPLDRMLGVAFEIGKSCAKKDNLINMKSVHEPFFTTLEHLIQEFLRHADSMYQVSRFVVGCSTDTPGLQSVLTCVKMLELLDPELVPLTVSYAKEYTNDTLVSLHLLQEEWHKQVKNLIASIIRVSDTQAFLDVLDILIRQSFETLVDFVYDRNREQLKVLAKTMTGKAELVAEVFMLVIEDAQNSGKCKDQPALLSNLKSAIKSVHALRHELAEEPSEPAIQEKLKKKAEVMQQMVGRIRESCVTLQCGRNVHTTRRKKSTCSMLGQNAVNPFSVLGQNGVNPLTVTKAYSPGINGLPVDTEDEESNSRETLNFDFTEILEAQKGAQSTFNTPDKDVSLLIAAVLKNQENSALNSSIVPTLNNSTLMDKLATSRRERRSRLFSSSPSFRTTNAEVSLRRSLLNKNKLVDAESDALKNLQQLINSEDTVQY</sequence>
<proteinExistence type="predicted"/>
<evidence type="ECO:0000313" key="3">
    <source>
        <dbReference type="Proteomes" id="UP000694941"/>
    </source>
</evidence>
<name>A0ABM1SAE1_LIMPO</name>
<accession>A0ABM1SAE1</accession>
<keyword evidence="3" id="KW-1185">Reference proteome</keyword>
<evidence type="ECO:0000256" key="2">
    <source>
        <dbReference type="ARBA" id="ARBA00022490"/>
    </source>
</evidence>
<comment type="subcellular location">
    <subcellularLocation>
        <location evidence="1">Cytoplasm</location>
    </subcellularLocation>
</comment>
<dbReference type="PANTHER" id="PTHR18914:SF30">
    <property type="entry name" value="VINCULIN_ALPHA-CATENIN FAMILY MEMBER 1"/>
    <property type="match status" value="1"/>
</dbReference>
<dbReference type="PANTHER" id="PTHR18914">
    <property type="entry name" value="ALPHA CATENIN"/>
    <property type="match status" value="1"/>
</dbReference>
<dbReference type="RefSeq" id="XP_022240596.1">
    <property type="nucleotide sequence ID" value="XM_022384888.1"/>
</dbReference>
<dbReference type="Gene3D" id="1.20.120.810">
    <property type="entry name" value="Vinculin, Vh2 four-helix bundle"/>
    <property type="match status" value="1"/>
</dbReference>
<evidence type="ECO:0000256" key="1">
    <source>
        <dbReference type="ARBA" id="ARBA00004496"/>
    </source>
</evidence>
<keyword evidence="2" id="KW-0963">Cytoplasm</keyword>